<keyword evidence="2" id="KW-0472">Membrane</keyword>
<sequence length="106" mass="11293">MSVLFRLASHVYCAVVLALLSPSTSMFFVTTCAVGAPTHPPGLLGPSAPPHSAERPPMPSPRLDEPHPAFSPSLCASSSFVLLPPLLLFSVLLLSSIRFSCPYLYL</sequence>
<feature type="region of interest" description="Disordered" evidence="1">
    <location>
        <begin position="43"/>
        <end position="63"/>
    </location>
</feature>
<reference evidence="4" key="1">
    <citation type="submission" date="2021-01" db="EMBL/GenBank/DDBJ databases">
        <authorList>
            <person name="Corre E."/>
            <person name="Pelletier E."/>
            <person name="Niang G."/>
            <person name="Scheremetjew M."/>
            <person name="Finn R."/>
            <person name="Kale V."/>
            <person name="Holt S."/>
            <person name="Cochrane G."/>
            <person name="Meng A."/>
            <person name="Brown T."/>
            <person name="Cohen L."/>
        </authorList>
    </citation>
    <scope>NUCLEOTIDE SEQUENCE</scope>
    <source>
        <strain evidence="4">CCMP1243</strain>
    </source>
</reference>
<dbReference type="AlphaFoldDB" id="A0A7S2W7F2"/>
<evidence type="ECO:0000256" key="1">
    <source>
        <dbReference type="SAM" id="MobiDB-lite"/>
    </source>
</evidence>
<organism evidence="4">
    <name type="scientific">Rhizochromulina marina</name>
    <dbReference type="NCBI Taxonomy" id="1034831"/>
    <lineage>
        <taxon>Eukaryota</taxon>
        <taxon>Sar</taxon>
        <taxon>Stramenopiles</taxon>
        <taxon>Ochrophyta</taxon>
        <taxon>Dictyochophyceae</taxon>
        <taxon>Rhizochromulinales</taxon>
        <taxon>Rhizochromulina</taxon>
    </lineage>
</organism>
<name>A0A7S2W7F2_9STRA</name>
<dbReference type="EMBL" id="HBHJ01007957">
    <property type="protein sequence ID" value="CAD9672697.1"/>
    <property type="molecule type" value="Transcribed_RNA"/>
</dbReference>
<proteinExistence type="predicted"/>
<keyword evidence="3" id="KW-0732">Signal</keyword>
<gene>
    <name evidence="4" type="ORF">RMAR1173_LOCUS5121</name>
</gene>
<evidence type="ECO:0000256" key="3">
    <source>
        <dbReference type="SAM" id="SignalP"/>
    </source>
</evidence>
<keyword evidence="2" id="KW-0812">Transmembrane</keyword>
<evidence type="ECO:0008006" key="5">
    <source>
        <dbReference type="Google" id="ProtNLM"/>
    </source>
</evidence>
<feature type="transmembrane region" description="Helical" evidence="2">
    <location>
        <begin position="69"/>
        <end position="94"/>
    </location>
</feature>
<accession>A0A7S2W7F2</accession>
<evidence type="ECO:0000313" key="4">
    <source>
        <dbReference type="EMBL" id="CAD9672697.1"/>
    </source>
</evidence>
<feature type="signal peptide" evidence="3">
    <location>
        <begin position="1"/>
        <end position="25"/>
    </location>
</feature>
<keyword evidence="2" id="KW-1133">Transmembrane helix</keyword>
<protein>
    <recommendedName>
        <fullName evidence="5">Secreted peptide</fullName>
    </recommendedName>
</protein>
<feature type="chain" id="PRO_5031041594" description="Secreted peptide" evidence="3">
    <location>
        <begin position="26"/>
        <end position="106"/>
    </location>
</feature>
<evidence type="ECO:0000256" key="2">
    <source>
        <dbReference type="SAM" id="Phobius"/>
    </source>
</evidence>